<dbReference type="Gene3D" id="3.40.630.30">
    <property type="match status" value="1"/>
</dbReference>
<organism evidence="2 3">
    <name type="scientific">Aspergillus cavernicola</name>
    <dbReference type="NCBI Taxonomy" id="176166"/>
    <lineage>
        <taxon>Eukaryota</taxon>
        <taxon>Fungi</taxon>
        <taxon>Dikarya</taxon>
        <taxon>Ascomycota</taxon>
        <taxon>Pezizomycotina</taxon>
        <taxon>Eurotiomycetes</taxon>
        <taxon>Eurotiomycetidae</taxon>
        <taxon>Eurotiales</taxon>
        <taxon>Aspergillaceae</taxon>
        <taxon>Aspergillus</taxon>
        <taxon>Aspergillus subgen. Nidulantes</taxon>
    </lineage>
</organism>
<gene>
    <name evidence="2" type="ORF">BDW59DRAFT_157472</name>
</gene>
<dbReference type="SUPFAM" id="SSF55729">
    <property type="entry name" value="Acyl-CoA N-acyltransferases (Nat)"/>
    <property type="match status" value="1"/>
</dbReference>
<dbReference type="Proteomes" id="UP001610335">
    <property type="component" value="Unassembled WGS sequence"/>
</dbReference>
<dbReference type="PROSITE" id="PS51186">
    <property type="entry name" value="GNAT"/>
    <property type="match status" value="1"/>
</dbReference>
<proteinExistence type="predicted"/>
<evidence type="ECO:0000259" key="1">
    <source>
        <dbReference type="PROSITE" id="PS51186"/>
    </source>
</evidence>
<dbReference type="Pfam" id="PF00583">
    <property type="entry name" value="Acetyltransf_1"/>
    <property type="match status" value="1"/>
</dbReference>
<evidence type="ECO:0000313" key="2">
    <source>
        <dbReference type="EMBL" id="KAL2832000.1"/>
    </source>
</evidence>
<dbReference type="PANTHER" id="PTHR47542">
    <property type="entry name" value="ACYL-COA N-ACYLTRANSFERASES (NAT) SUPERFAMILY PROTEIN"/>
    <property type="match status" value="1"/>
</dbReference>
<dbReference type="EMBL" id="JBFXLS010000007">
    <property type="protein sequence ID" value="KAL2832000.1"/>
    <property type="molecule type" value="Genomic_DNA"/>
</dbReference>
<name>A0ABR4IW54_9EURO</name>
<dbReference type="InterPro" id="IPR016181">
    <property type="entry name" value="Acyl_CoA_acyltransferase"/>
</dbReference>
<dbReference type="PANTHER" id="PTHR47542:SF2">
    <property type="entry name" value="ACYL-COA N-ACYLTRANSFERASES (NAT) SUPERFAMILY PROTEIN"/>
    <property type="match status" value="1"/>
</dbReference>
<dbReference type="CDD" id="cd04301">
    <property type="entry name" value="NAT_SF"/>
    <property type="match status" value="1"/>
</dbReference>
<sequence length="163" mass="18903">MLEDLTISDIHSLGKSQALEILTQITRVEKKTFPASEAFPFGEELWRKKPNTRVIYVTRTSQGIQPLIAYALYVRQKGVAFLHKVCVAEPFRRKGVGVQLLKYLRTRLQKEGCQYVHLWVDKAREPARSLYMQSGFEEHEELLDYYSLGRTGIKMILDLQRVS</sequence>
<protein>
    <submittedName>
        <fullName evidence="2">Acyl-CoA N-acyltransferase</fullName>
    </submittedName>
</protein>
<comment type="caution">
    <text evidence="2">The sequence shown here is derived from an EMBL/GenBank/DDBJ whole genome shotgun (WGS) entry which is preliminary data.</text>
</comment>
<keyword evidence="3" id="KW-1185">Reference proteome</keyword>
<feature type="domain" description="N-acetyltransferase" evidence="1">
    <location>
        <begin position="8"/>
        <end position="160"/>
    </location>
</feature>
<accession>A0ABR4IW54</accession>
<dbReference type="InterPro" id="IPR000182">
    <property type="entry name" value="GNAT_dom"/>
</dbReference>
<reference evidence="2 3" key="1">
    <citation type="submission" date="2024-07" db="EMBL/GenBank/DDBJ databases">
        <title>Section-level genome sequencing and comparative genomics of Aspergillus sections Usti and Cavernicolus.</title>
        <authorList>
            <consortium name="Lawrence Berkeley National Laboratory"/>
            <person name="Nybo J.L."/>
            <person name="Vesth T.C."/>
            <person name="Theobald S."/>
            <person name="Frisvad J.C."/>
            <person name="Larsen T.O."/>
            <person name="Kjaerboelling I."/>
            <person name="Rothschild-Mancinelli K."/>
            <person name="Lyhne E.K."/>
            <person name="Kogle M.E."/>
            <person name="Barry K."/>
            <person name="Clum A."/>
            <person name="Na H."/>
            <person name="Ledsgaard L."/>
            <person name="Lin J."/>
            <person name="Lipzen A."/>
            <person name="Kuo A."/>
            <person name="Riley R."/>
            <person name="Mondo S."/>
            <person name="LaButti K."/>
            <person name="Haridas S."/>
            <person name="Pangalinan J."/>
            <person name="Salamov A.A."/>
            <person name="Simmons B.A."/>
            <person name="Magnuson J.K."/>
            <person name="Chen J."/>
            <person name="Drula E."/>
            <person name="Henrissat B."/>
            <person name="Wiebenga A."/>
            <person name="Lubbers R.J."/>
            <person name="Gomes A.C."/>
            <person name="Makela M.R."/>
            <person name="Stajich J."/>
            <person name="Grigoriev I.V."/>
            <person name="Mortensen U.H."/>
            <person name="De vries R.P."/>
            <person name="Baker S.E."/>
            <person name="Andersen M.R."/>
        </authorList>
    </citation>
    <scope>NUCLEOTIDE SEQUENCE [LARGE SCALE GENOMIC DNA]</scope>
    <source>
        <strain evidence="2 3">CBS 600.67</strain>
    </source>
</reference>
<evidence type="ECO:0000313" key="3">
    <source>
        <dbReference type="Proteomes" id="UP001610335"/>
    </source>
</evidence>